<evidence type="ECO:0000313" key="2">
    <source>
        <dbReference type="EMBL" id="KAF2255505.1"/>
    </source>
</evidence>
<dbReference type="OrthoDB" id="5230585at2759"/>
<protein>
    <recommendedName>
        <fullName evidence="1">SRR1-like domain-containing protein</fullName>
    </recommendedName>
</protein>
<dbReference type="Pfam" id="PF07985">
    <property type="entry name" value="SRR1"/>
    <property type="match status" value="1"/>
</dbReference>
<accession>A0A6A6IY87</accession>
<dbReference type="PANTHER" id="PTHR42080">
    <property type="entry name" value="SRR1 DOMAIN-CONTAINING PROTEIN"/>
    <property type="match status" value="1"/>
</dbReference>
<dbReference type="RefSeq" id="XP_033690509.1">
    <property type="nucleotide sequence ID" value="XM_033827385.1"/>
</dbReference>
<organism evidence="2 3">
    <name type="scientific">Trematosphaeria pertusa</name>
    <dbReference type="NCBI Taxonomy" id="390896"/>
    <lineage>
        <taxon>Eukaryota</taxon>
        <taxon>Fungi</taxon>
        <taxon>Dikarya</taxon>
        <taxon>Ascomycota</taxon>
        <taxon>Pezizomycotina</taxon>
        <taxon>Dothideomycetes</taxon>
        <taxon>Pleosporomycetidae</taxon>
        <taxon>Pleosporales</taxon>
        <taxon>Massarineae</taxon>
        <taxon>Trematosphaeriaceae</taxon>
        <taxon>Trematosphaeria</taxon>
    </lineage>
</organism>
<gene>
    <name evidence="2" type="ORF">BU26DRAFT_512477</name>
</gene>
<sequence length="331" mass="37697">MPGAMKYIDCDAGGFRSGQIDSRKPASFYRVKERTNIWDFEEKKLKGKPLFTRGYIEAAAKRRDECREGGALDWRRSYEMSKDPEKYTTEQVPLARVPSRRAAGSAESVAELVKDLQQRWLVSKMCAQLRELLRKTADKMPRIEKIICFGLGSISSFPEWYPGFGDQYPGWLSRMSTRNYILQHLGAVTIAATLNEVYGKVTDRPPIRILAQDPGYTDTDRSILSELEIPMEIINDPEGFLAIDESTFIMTCRCAAPVYEIAADLTASSQCGRGPAAFIADELGLAGEPIEYVHAWNRETPRVMRFLECYEMRSFDDFVVSSEEFKELWEQ</sequence>
<keyword evidence="3" id="KW-1185">Reference proteome</keyword>
<evidence type="ECO:0000259" key="1">
    <source>
        <dbReference type="Pfam" id="PF07985"/>
    </source>
</evidence>
<proteinExistence type="predicted"/>
<dbReference type="EMBL" id="ML987189">
    <property type="protein sequence ID" value="KAF2255505.1"/>
    <property type="molecule type" value="Genomic_DNA"/>
</dbReference>
<name>A0A6A6IY87_9PLEO</name>
<dbReference type="Proteomes" id="UP000800094">
    <property type="component" value="Unassembled WGS sequence"/>
</dbReference>
<dbReference type="InterPro" id="IPR012942">
    <property type="entry name" value="SRR1-like"/>
</dbReference>
<dbReference type="GeneID" id="54580715"/>
<dbReference type="AlphaFoldDB" id="A0A6A6IY87"/>
<dbReference type="PANTHER" id="PTHR42080:SF1">
    <property type="entry name" value="SRR1-LIKE DOMAIN-CONTAINING PROTEIN"/>
    <property type="match status" value="1"/>
</dbReference>
<feature type="domain" description="SRR1-like" evidence="1">
    <location>
        <begin position="130"/>
        <end position="288"/>
    </location>
</feature>
<reference evidence="2" key="1">
    <citation type="journal article" date="2020" name="Stud. Mycol.">
        <title>101 Dothideomycetes genomes: a test case for predicting lifestyles and emergence of pathogens.</title>
        <authorList>
            <person name="Haridas S."/>
            <person name="Albert R."/>
            <person name="Binder M."/>
            <person name="Bloem J."/>
            <person name="Labutti K."/>
            <person name="Salamov A."/>
            <person name="Andreopoulos B."/>
            <person name="Baker S."/>
            <person name="Barry K."/>
            <person name="Bills G."/>
            <person name="Bluhm B."/>
            <person name="Cannon C."/>
            <person name="Castanera R."/>
            <person name="Culley D."/>
            <person name="Daum C."/>
            <person name="Ezra D."/>
            <person name="Gonzalez J."/>
            <person name="Henrissat B."/>
            <person name="Kuo A."/>
            <person name="Liang C."/>
            <person name="Lipzen A."/>
            <person name="Lutzoni F."/>
            <person name="Magnuson J."/>
            <person name="Mondo S."/>
            <person name="Nolan M."/>
            <person name="Ohm R."/>
            <person name="Pangilinan J."/>
            <person name="Park H.-J."/>
            <person name="Ramirez L."/>
            <person name="Alfaro M."/>
            <person name="Sun H."/>
            <person name="Tritt A."/>
            <person name="Yoshinaga Y."/>
            <person name="Zwiers L.-H."/>
            <person name="Turgeon B."/>
            <person name="Goodwin S."/>
            <person name="Spatafora J."/>
            <person name="Crous P."/>
            <person name="Grigoriev I."/>
        </authorList>
    </citation>
    <scope>NUCLEOTIDE SEQUENCE</scope>
    <source>
        <strain evidence="2">CBS 122368</strain>
    </source>
</reference>
<evidence type="ECO:0000313" key="3">
    <source>
        <dbReference type="Proteomes" id="UP000800094"/>
    </source>
</evidence>